<dbReference type="AlphaFoldDB" id="A0A6A6EUV6"/>
<accession>A0A6A6EUV6</accession>
<dbReference type="EMBL" id="ML994611">
    <property type="protein sequence ID" value="KAF2194548.1"/>
    <property type="molecule type" value="Genomic_DNA"/>
</dbReference>
<evidence type="ECO:0000313" key="2">
    <source>
        <dbReference type="Proteomes" id="UP000800200"/>
    </source>
</evidence>
<dbReference type="Proteomes" id="UP000800200">
    <property type="component" value="Unassembled WGS sequence"/>
</dbReference>
<gene>
    <name evidence="1" type="ORF">K469DRAFT_129652</name>
</gene>
<proteinExistence type="predicted"/>
<name>A0A6A6EUV6_9PEZI</name>
<organism evidence="1 2">
    <name type="scientific">Zopfia rhizophila CBS 207.26</name>
    <dbReference type="NCBI Taxonomy" id="1314779"/>
    <lineage>
        <taxon>Eukaryota</taxon>
        <taxon>Fungi</taxon>
        <taxon>Dikarya</taxon>
        <taxon>Ascomycota</taxon>
        <taxon>Pezizomycotina</taxon>
        <taxon>Dothideomycetes</taxon>
        <taxon>Dothideomycetes incertae sedis</taxon>
        <taxon>Zopfiaceae</taxon>
        <taxon>Zopfia</taxon>
    </lineage>
</organism>
<protein>
    <submittedName>
        <fullName evidence="1">Uncharacterized protein</fullName>
    </submittedName>
</protein>
<evidence type="ECO:0000313" key="1">
    <source>
        <dbReference type="EMBL" id="KAF2194548.1"/>
    </source>
</evidence>
<keyword evidence="2" id="KW-1185">Reference proteome</keyword>
<sequence length="82" mass="9451">MTSSILLFPWVYQETMERHVGPGQRSALSDLLLLIDRWSLVSTILTSLSLCSFICHLEHLMPRQVRPEHLGKSRHISTIYTC</sequence>
<reference evidence="1" key="1">
    <citation type="journal article" date="2020" name="Stud. Mycol.">
        <title>101 Dothideomycetes genomes: a test case for predicting lifestyles and emergence of pathogens.</title>
        <authorList>
            <person name="Haridas S."/>
            <person name="Albert R."/>
            <person name="Binder M."/>
            <person name="Bloem J."/>
            <person name="Labutti K."/>
            <person name="Salamov A."/>
            <person name="Andreopoulos B."/>
            <person name="Baker S."/>
            <person name="Barry K."/>
            <person name="Bills G."/>
            <person name="Bluhm B."/>
            <person name="Cannon C."/>
            <person name="Castanera R."/>
            <person name="Culley D."/>
            <person name="Daum C."/>
            <person name="Ezra D."/>
            <person name="Gonzalez J."/>
            <person name="Henrissat B."/>
            <person name="Kuo A."/>
            <person name="Liang C."/>
            <person name="Lipzen A."/>
            <person name="Lutzoni F."/>
            <person name="Magnuson J."/>
            <person name="Mondo S."/>
            <person name="Nolan M."/>
            <person name="Ohm R."/>
            <person name="Pangilinan J."/>
            <person name="Park H.-J."/>
            <person name="Ramirez L."/>
            <person name="Alfaro M."/>
            <person name="Sun H."/>
            <person name="Tritt A."/>
            <person name="Yoshinaga Y."/>
            <person name="Zwiers L.-H."/>
            <person name="Turgeon B."/>
            <person name="Goodwin S."/>
            <person name="Spatafora J."/>
            <person name="Crous P."/>
            <person name="Grigoriev I."/>
        </authorList>
    </citation>
    <scope>NUCLEOTIDE SEQUENCE</scope>
    <source>
        <strain evidence="1">CBS 207.26</strain>
    </source>
</reference>